<dbReference type="Gene3D" id="3.40.50.300">
    <property type="entry name" value="P-loop containing nucleotide triphosphate hydrolases"/>
    <property type="match status" value="1"/>
</dbReference>
<dbReference type="Pfam" id="PF07728">
    <property type="entry name" value="AAA_5"/>
    <property type="match status" value="1"/>
</dbReference>
<keyword evidence="3" id="KW-1185">Reference proteome</keyword>
<comment type="caution">
    <text evidence="2">The sequence shown here is derived from an EMBL/GenBank/DDBJ whole genome shotgun (WGS) entry which is preliminary data.</text>
</comment>
<gene>
    <name evidence="2" type="ORF">DRF62_18780</name>
</gene>
<evidence type="ECO:0000313" key="3">
    <source>
        <dbReference type="Proteomes" id="UP000256512"/>
    </source>
</evidence>
<dbReference type="EMBL" id="QNVS01000094">
    <property type="protein sequence ID" value="REC50684.1"/>
    <property type="molecule type" value="Genomic_DNA"/>
</dbReference>
<name>A0A3D9BAL8_9FLAO</name>
<dbReference type="InterPro" id="IPR052934">
    <property type="entry name" value="Methyl-DNA_Rec/Restrict_Enz"/>
</dbReference>
<accession>A0A3D9BAL8</accession>
<dbReference type="InterPro" id="IPR027417">
    <property type="entry name" value="P-loop_NTPase"/>
</dbReference>
<dbReference type="GO" id="GO:0005524">
    <property type="term" value="F:ATP binding"/>
    <property type="evidence" value="ECO:0007669"/>
    <property type="project" value="InterPro"/>
</dbReference>
<dbReference type="GO" id="GO:0016887">
    <property type="term" value="F:ATP hydrolysis activity"/>
    <property type="evidence" value="ECO:0007669"/>
    <property type="project" value="InterPro"/>
</dbReference>
<reference evidence="2 3" key="1">
    <citation type="journal article" date="2006" name="Int. J. Syst. Evol. Microbiol.">
        <title>Chryseobacterium piscium sp. nov., isolated from fish of the South Atlantic Ocean off South Africa.</title>
        <authorList>
            <person name="de Beer H."/>
            <person name="Hugo C.J."/>
            <person name="Jooste P.J."/>
            <person name="Vancanneyt M."/>
            <person name="Coenye T."/>
            <person name="Vandamme P."/>
        </authorList>
    </citation>
    <scope>NUCLEOTIDE SEQUENCE [LARGE SCALE GENOMIC DNA]</scope>
    <source>
        <strain evidence="2 3">CCUG 51923</strain>
    </source>
</reference>
<proteinExistence type="predicted"/>
<feature type="domain" description="AAA+ ATPase" evidence="1">
    <location>
        <begin position="377"/>
        <end position="639"/>
    </location>
</feature>
<sequence length="751" mass="87895">MELDLKNKIREFLNSDSNSSIINSKEFYFQKAKDASSDFLKLQVSEENKAFLLSNRKEYSKLKQLFEDTGELAEFGNLIFTIISYCDSKAYKKNEFNQYKDKRVLALAFVRMNYWIEHLITYKFENKLDKGSIKNAIDYLLNPIENFTMLSENHRKQLSEKLFKKSYDKSTFKGDVINFFSEFSIEVLNPLNYTHLLTRIIYSISSEWKENLVGIMASDSTGWLSDFQMKDTYAVFWNSKKPSGTNDTIRLLKECIIEKGHFKLFYTSYYKVNYIAEVIDVVEGENEYLKADWEVNYRNDYAYPKFEDLQDDNKSAKIIFLINKFYQVDSIPIDQFKLFKNYSYPRQDNLTPIENYITNSQHIENILIKKMKQLLLYKKQIILQGPPGTGKTRLATEIAKSLIKNNSIFDISEDNILSFFKINQEITARKESTKYTIKEINKDSILLSTTREDRSPTRKQIYESYVGKLWQKSSEERKSNTLSYADALAKNIYERFNSIKNNSYYKIIQFHPSYTYEDFVRGIVAIPNENGEGILYKGEDKILAKLASDAKEDSDNNYILIIDEINRANLSSVLGELIYALEYRGEEVESMYSVDESILKNKLVLPPNLYIIGTMNTADRSVGHIDYAIRRRFAFVDVLPKELEDDNIVFHKEIFRKVSELFITNFDEYNANEKTVLKRANTLSGEFRPEDVWIGHSYFIQKKLEDGSFEPQDFTIRLDYEIKPILLEYVKDGVLNGKVGEMTVEEYIKSL</sequence>
<organism evidence="2 3">
    <name type="scientific">Chryseobacterium piscium</name>
    <dbReference type="NCBI Taxonomy" id="333702"/>
    <lineage>
        <taxon>Bacteria</taxon>
        <taxon>Pseudomonadati</taxon>
        <taxon>Bacteroidota</taxon>
        <taxon>Flavobacteriia</taxon>
        <taxon>Flavobacteriales</taxon>
        <taxon>Weeksellaceae</taxon>
        <taxon>Chryseobacterium group</taxon>
        <taxon>Chryseobacterium</taxon>
    </lineage>
</organism>
<dbReference type="SUPFAM" id="SSF52540">
    <property type="entry name" value="P-loop containing nucleoside triphosphate hydrolases"/>
    <property type="match status" value="2"/>
</dbReference>
<protein>
    <recommendedName>
        <fullName evidence="1">AAA+ ATPase domain-containing protein</fullName>
    </recommendedName>
</protein>
<dbReference type="InterPro" id="IPR003593">
    <property type="entry name" value="AAA+_ATPase"/>
</dbReference>
<dbReference type="PANTHER" id="PTHR37291">
    <property type="entry name" value="5-METHYLCYTOSINE-SPECIFIC RESTRICTION ENZYME B"/>
    <property type="match status" value="1"/>
</dbReference>
<dbReference type="RefSeq" id="WP_115951667.1">
    <property type="nucleotide sequence ID" value="NZ_QNVS01000094.1"/>
</dbReference>
<dbReference type="PANTHER" id="PTHR37291:SF1">
    <property type="entry name" value="TYPE IV METHYL-DIRECTED RESTRICTION ENZYME ECOKMCRB SUBUNIT"/>
    <property type="match status" value="1"/>
</dbReference>
<dbReference type="Proteomes" id="UP000256512">
    <property type="component" value="Unassembled WGS sequence"/>
</dbReference>
<dbReference type="AlphaFoldDB" id="A0A3D9BAL8"/>
<dbReference type="SMART" id="SM00382">
    <property type="entry name" value="AAA"/>
    <property type="match status" value="1"/>
</dbReference>
<dbReference type="InterPro" id="IPR011704">
    <property type="entry name" value="ATPase_dyneun-rel_AAA"/>
</dbReference>
<evidence type="ECO:0000259" key="1">
    <source>
        <dbReference type="SMART" id="SM00382"/>
    </source>
</evidence>
<evidence type="ECO:0000313" key="2">
    <source>
        <dbReference type="EMBL" id="REC50684.1"/>
    </source>
</evidence>